<protein>
    <submittedName>
        <fullName evidence="8">Uncharacterized protein</fullName>
    </submittedName>
</protein>
<feature type="transmembrane region" description="Helical" evidence="7">
    <location>
        <begin position="197"/>
        <end position="219"/>
    </location>
</feature>
<dbReference type="PANTHER" id="PTHR31113">
    <property type="entry name" value="UPF0496 PROTEIN 3-RELATED"/>
    <property type="match status" value="1"/>
</dbReference>
<evidence type="ECO:0000256" key="4">
    <source>
        <dbReference type="ARBA" id="ARBA00022989"/>
    </source>
</evidence>
<evidence type="ECO:0000256" key="1">
    <source>
        <dbReference type="ARBA" id="ARBA00004370"/>
    </source>
</evidence>
<evidence type="ECO:0000256" key="3">
    <source>
        <dbReference type="ARBA" id="ARBA00022692"/>
    </source>
</evidence>
<comment type="similarity">
    <text evidence="2">Belongs to the UPF0496 family.</text>
</comment>
<evidence type="ECO:0000313" key="8">
    <source>
        <dbReference type="EMBL" id="KAB2036661.1"/>
    </source>
</evidence>
<dbReference type="Pfam" id="PF05055">
    <property type="entry name" value="DUF677"/>
    <property type="match status" value="1"/>
</dbReference>
<evidence type="ECO:0000256" key="5">
    <source>
        <dbReference type="ARBA" id="ARBA00023136"/>
    </source>
</evidence>
<feature type="compositionally biased region" description="Polar residues" evidence="6">
    <location>
        <begin position="1"/>
        <end position="22"/>
    </location>
</feature>
<dbReference type="EMBL" id="CM018217">
    <property type="protein sequence ID" value="KAB2036661.1"/>
    <property type="molecule type" value="Genomic_DNA"/>
</dbReference>
<reference evidence="9" key="1">
    <citation type="journal article" date="2020" name="Nat. Genet.">
        <title>Genomic diversifications of five Gossypium allopolyploid species and their impact on cotton improvement.</title>
        <authorList>
            <person name="Chen Z.J."/>
            <person name="Sreedasyam A."/>
            <person name="Ando A."/>
            <person name="Song Q."/>
            <person name="De Santiago L.M."/>
            <person name="Hulse-Kemp A.M."/>
            <person name="Ding M."/>
            <person name="Ye W."/>
            <person name="Kirkbride R.C."/>
            <person name="Jenkins J."/>
            <person name="Plott C."/>
            <person name="Lovell J."/>
            <person name="Lin Y.M."/>
            <person name="Vaughn R."/>
            <person name="Liu B."/>
            <person name="Simpson S."/>
            <person name="Scheffler B.E."/>
            <person name="Wen L."/>
            <person name="Saski C.A."/>
            <person name="Grover C.E."/>
            <person name="Hu G."/>
            <person name="Conover J.L."/>
            <person name="Carlson J.W."/>
            <person name="Shu S."/>
            <person name="Boston L.B."/>
            <person name="Williams M."/>
            <person name="Peterson D.G."/>
            <person name="McGee K."/>
            <person name="Jones D.C."/>
            <person name="Wendel J.F."/>
            <person name="Stelly D.M."/>
            <person name="Grimwood J."/>
            <person name="Schmutz J."/>
        </authorList>
    </citation>
    <scope>NUCLEOTIDE SEQUENCE [LARGE SCALE GENOMIC DNA]</scope>
    <source>
        <strain evidence="9">cv. 3-79</strain>
    </source>
</reference>
<feature type="region of interest" description="Disordered" evidence="6">
    <location>
        <begin position="1"/>
        <end position="23"/>
    </location>
</feature>
<evidence type="ECO:0000256" key="6">
    <source>
        <dbReference type="SAM" id="MobiDB-lite"/>
    </source>
</evidence>
<keyword evidence="5 7" id="KW-0472">Membrane</keyword>
<comment type="subcellular location">
    <subcellularLocation>
        <location evidence="1">Membrane</location>
    </subcellularLocation>
</comment>
<dbReference type="GO" id="GO:0016020">
    <property type="term" value="C:membrane"/>
    <property type="evidence" value="ECO:0007669"/>
    <property type="project" value="UniProtKB-SubCell"/>
</dbReference>
<sequence>MMGCQSSQTKGGNAESTSQVKPDSQLEADLSSYEAACRQDSTLQHFDATLQEHTNSVIGTLAVIVKVILECQRDIWNNSELFSLVEEYFENSKKTLDFCTMLENCLKRAQNDQLIIQLAVKYFDEEVGLEVGVDEKKFVKTLEELRRFKAADKPFPKEFFVLLDLVRKQQESMLGKLLVRKKKLDKKLKSLKTWRRVSNVLFVATFVSVLIFSVVAAAVSAPPVVTALASELFLLVRLENGAPLFGNGTRKR</sequence>
<accession>A0A5J5S6M9</accession>
<organism evidence="8 9">
    <name type="scientific">Gossypium barbadense</name>
    <name type="common">Sea Island cotton</name>
    <name type="synonym">Hibiscus barbadensis</name>
    <dbReference type="NCBI Taxonomy" id="3634"/>
    <lineage>
        <taxon>Eukaryota</taxon>
        <taxon>Viridiplantae</taxon>
        <taxon>Streptophyta</taxon>
        <taxon>Embryophyta</taxon>
        <taxon>Tracheophyta</taxon>
        <taxon>Spermatophyta</taxon>
        <taxon>Magnoliopsida</taxon>
        <taxon>eudicotyledons</taxon>
        <taxon>Gunneridae</taxon>
        <taxon>Pentapetalae</taxon>
        <taxon>rosids</taxon>
        <taxon>malvids</taxon>
        <taxon>Malvales</taxon>
        <taxon>Malvaceae</taxon>
        <taxon>Malvoideae</taxon>
        <taxon>Gossypium</taxon>
    </lineage>
</organism>
<gene>
    <name evidence="8" type="ORF">ES319_D03G017100v1</name>
</gene>
<evidence type="ECO:0000256" key="7">
    <source>
        <dbReference type="SAM" id="Phobius"/>
    </source>
</evidence>
<dbReference type="InterPro" id="IPR007749">
    <property type="entry name" value="DUF677"/>
</dbReference>
<dbReference type="OrthoDB" id="679959at2759"/>
<evidence type="ECO:0000313" key="9">
    <source>
        <dbReference type="Proteomes" id="UP000327439"/>
    </source>
</evidence>
<dbReference type="PANTHER" id="PTHR31113:SF32">
    <property type="entry name" value="UPF0496 PLANT-LIKE PROTEIN"/>
    <property type="match status" value="1"/>
</dbReference>
<dbReference type="Proteomes" id="UP000327439">
    <property type="component" value="Chromosome D03"/>
</dbReference>
<evidence type="ECO:0000256" key="2">
    <source>
        <dbReference type="ARBA" id="ARBA00009074"/>
    </source>
</evidence>
<name>A0A5J5S6M9_GOSBA</name>
<keyword evidence="9" id="KW-1185">Reference proteome</keyword>
<proteinExistence type="inferred from homology"/>
<keyword evidence="4 7" id="KW-1133">Transmembrane helix</keyword>
<dbReference type="AlphaFoldDB" id="A0A5J5S6M9"/>
<keyword evidence="3 7" id="KW-0812">Transmembrane</keyword>